<dbReference type="Gene3D" id="2.60.40.790">
    <property type="match status" value="1"/>
</dbReference>
<dbReference type="GO" id="GO:0031204">
    <property type="term" value="P:post-translational protein targeting to membrane, translocation"/>
    <property type="evidence" value="ECO:0007669"/>
    <property type="project" value="InterPro"/>
</dbReference>
<dbReference type="GO" id="GO:0031207">
    <property type="term" value="C:Sec62/Sec63 complex"/>
    <property type="evidence" value="ECO:0007669"/>
    <property type="project" value="InterPro"/>
</dbReference>
<dbReference type="CDD" id="cd06467">
    <property type="entry name" value="p23_NUDC_like"/>
    <property type="match status" value="1"/>
</dbReference>
<gene>
    <name evidence="4" type="ORF">KFE25_008765</name>
    <name evidence="3" type="ORF">PLUT1463_LOCUS6951</name>
</gene>
<evidence type="ECO:0000313" key="3">
    <source>
        <dbReference type="EMBL" id="CAD8272637.1"/>
    </source>
</evidence>
<dbReference type="EMBL" id="JAGTXO010000001">
    <property type="protein sequence ID" value="KAG8470344.1"/>
    <property type="molecule type" value="Genomic_DNA"/>
</dbReference>
<dbReference type="InterPro" id="IPR007052">
    <property type="entry name" value="CS_dom"/>
</dbReference>
<feature type="coiled-coil region" evidence="1">
    <location>
        <begin position="110"/>
        <end position="137"/>
    </location>
</feature>
<dbReference type="PROSITE" id="PS51203">
    <property type="entry name" value="CS"/>
    <property type="match status" value="1"/>
</dbReference>
<evidence type="ECO:0000313" key="4">
    <source>
        <dbReference type="EMBL" id="KAG8470344.1"/>
    </source>
</evidence>
<accession>A0A7R9YKD8</accession>
<dbReference type="EMBL" id="HBEB01010731">
    <property type="protein sequence ID" value="CAD8272637.1"/>
    <property type="molecule type" value="Transcribed_RNA"/>
</dbReference>
<dbReference type="InterPro" id="IPR008978">
    <property type="entry name" value="HSP20-like_chaperone"/>
</dbReference>
<dbReference type="OrthoDB" id="73168at2759"/>
<evidence type="ECO:0000256" key="1">
    <source>
        <dbReference type="SAM" id="Coils"/>
    </source>
</evidence>
<dbReference type="Proteomes" id="UP000751190">
    <property type="component" value="Unassembled WGS sequence"/>
</dbReference>
<dbReference type="AlphaFoldDB" id="A0A7R9YKD8"/>
<keyword evidence="1" id="KW-0175">Coiled coil</keyword>
<dbReference type="PANTHER" id="PTHR28229">
    <property type="entry name" value="TRANSLOCATION PROTEIN SEC66"/>
    <property type="match status" value="1"/>
</dbReference>
<dbReference type="Pfam" id="PF09802">
    <property type="entry name" value="Sec66"/>
    <property type="match status" value="1"/>
</dbReference>
<dbReference type="PANTHER" id="PTHR28229:SF1">
    <property type="entry name" value="TRANSLOCATION PROTEIN SEC66"/>
    <property type="match status" value="1"/>
</dbReference>
<dbReference type="InterPro" id="IPR018624">
    <property type="entry name" value="Sec66"/>
</dbReference>
<evidence type="ECO:0000313" key="5">
    <source>
        <dbReference type="Proteomes" id="UP000751190"/>
    </source>
</evidence>
<evidence type="ECO:0000259" key="2">
    <source>
        <dbReference type="PROSITE" id="PS51203"/>
    </source>
</evidence>
<keyword evidence="5" id="KW-1185">Reference proteome</keyword>
<dbReference type="SUPFAM" id="SSF49764">
    <property type="entry name" value="HSP20-like chaperones"/>
    <property type="match status" value="1"/>
</dbReference>
<sequence>MLLFAIALAAVAVSFAWVAIRRLRDDERRTHIDELDDYAYQFDLDTPQRLEYFSLVNARKEGKEAPSTNTLMVALLNRAAAVLPYVERVERDRPRLHKLHRHSYVPTSVLDELVASEHELQGEVEDVRAEAERLRAGWGREIFAQAYHIARKRHAEAMHAAGQAQRGAGSWSQSGTHLTLGLPLPPSIRRENVIVNFEQQACVIIVGGHGPRRIELERPVKPDECHWSVRDDGTLQIVLEKEASGMWKGPHKAQ</sequence>
<dbReference type="Pfam" id="PF04969">
    <property type="entry name" value="CS"/>
    <property type="match status" value="1"/>
</dbReference>
<reference evidence="3" key="1">
    <citation type="submission" date="2021-01" db="EMBL/GenBank/DDBJ databases">
        <authorList>
            <person name="Corre E."/>
            <person name="Pelletier E."/>
            <person name="Niang G."/>
            <person name="Scheremetjew M."/>
            <person name="Finn R."/>
            <person name="Kale V."/>
            <person name="Holt S."/>
            <person name="Cochrane G."/>
            <person name="Meng A."/>
            <person name="Brown T."/>
            <person name="Cohen L."/>
        </authorList>
    </citation>
    <scope>NUCLEOTIDE SEQUENCE</scope>
    <source>
        <strain evidence="3">RCC1537</strain>
    </source>
</reference>
<protein>
    <recommendedName>
        <fullName evidence="2">CS domain-containing protein</fullName>
    </recommendedName>
</protein>
<reference evidence="4" key="2">
    <citation type="submission" date="2021-05" db="EMBL/GenBank/DDBJ databases">
        <title>The genome of the haptophyte Pavlova lutheri (Diacronema luteri, Pavlovales) - a model for lipid biosynthesis in eukaryotic algae.</title>
        <authorList>
            <person name="Hulatt C.J."/>
            <person name="Posewitz M.C."/>
        </authorList>
    </citation>
    <scope>NUCLEOTIDE SEQUENCE</scope>
    <source>
        <strain evidence="4">NIVA-4/92</strain>
    </source>
</reference>
<organism evidence="3">
    <name type="scientific">Diacronema lutheri</name>
    <name type="common">Unicellular marine alga</name>
    <name type="synonym">Monochrysis lutheri</name>
    <dbReference type="NCBI Taxonomy" id="2081491"/>
    <lineage>
        <taxon>Eukaryota</taxon>
        <taxon>Haptista</taxon>
        <taxon>Haptophyta</taxon>
        <taxon>Pavlovophyceae</taxon>
        <taxon>Pavlovales</taxon>
        <taxon>Pavlovaceae</taxon>
        <taxon>Diacronema</taxon>
    </lineage>
</organism>
<proteinExistence type="predicted"/>
<feature type="domain" description="CS" evidence="2">
    <location>
        <begin position="164"/>
        <end position="251"/>
    </location>
</feature>
<name>A0A7R9YKD8_DIALT</name>